<dbReference type="InterPro" id="IPR029058">
    <property type="entry name" value="AB_hydrolase_fold"/>
</dbReference>
<feature type="domain" description="Dienelactone hydrolase" evidence="3">
    <location>
        <begin position="109"/>
        <end position="216"/>
    </location>
</feature>
<accession>A0A8J3JCB5</accession>
<sequence length="243" mass="25280">MRRLTLAVLVGLAGCTLTACGTSHPSTRANPTATVRPSPSPSCPEAGGTRITFGADHAHGPLYGSGTSGVVLVNQSDRDWCGWFPLPSAIGDERHPTRRYLGFDTARDGTVADVAHAVAELRRRGVTHVVLVGASAGARDALVAATRITPRVDAVVALSPERRAYVLAAAPKLRVPVLVASAATDTWVPAADARAIAAAVPAEYRHEVVVPGSRHGIDLATYDAPAAGRTAITAFLTRYAPAR</sequence>
<feature type="chain" id="PRO_5038691153" description="Dienelactone hydrolase domain-containing protein" evidence="2">
    <location>
        <begin position="20"/>
        <end position="243"/>
    </location>
</feature>
<dbReference type="Pfam" id="PF01738">
    <property type="entry name" value="DLH"/>
    <property type="match status" value="1"/>
</dbReference>
<feature type="signal peptide" evidence="2">
    <location>
        <begin position="1"/>
        <end position="19"/>
    </location>
</feature>
<keyword evidence="2" id="KW-0732">Signal</keyword>
<dbReference type="PROSITE" id="PS51257">
    <property type="entry name" value="PROKAR_LIPOPROTEIN"/>
    <property type="match status" value="1"/>
</dbReference>
<dbReference type="AlphaFoldDB" id="A0A8J3JCB5"/>
<evidence type="ECO:0000313" key="5">
    <source>
        <dbReference type="Proteomes" id="UP000612808"/>
    </source>
</evidence>
<dbReference type="EMBL" id="BOMB01000023">
    <property type="protein sequence ID" value="GID13378.1"/>
    <property type="molecule type" value="Genomic_DNA"/>
</dbReference>
<comment type="caution">
    <text evidence="4">The sequence shown here is derived from an EMBL/GenBank/DDBJ whole genome shotgun (WGS) entry which is preliminary data.</text>
</comment>
<name>A0A8J3JCB5_9ACTN</name>
<reference evidence="4" key="1">
    <citation type="submission" date="2021-01" db="EMBL/GenBank/DDBJ databases">
        <title>Whole genome shotgun sequence of Actinocatenispora rupis NBRC 107355.</title>
        <authorList>
            <person name="Komaki H."/>
            <person name="Tamura T."/>
        </authorList>
    </citation>
    <scope>NUCLEOTIDE SEQUENCE</scope>
    <source>
        <strain evidence="4">NBRC 107355</strain>
    </source>
</reference>
<evidence type="ECO:0000256" key="2">
    <source>
        <dbReference type="SAM" id="SignalP"/>
    </source>
</evidence>
<evidence type="ECO:0000259" key="3">
    <source>
        <dbReference type="Pfam" id="PF01738"/>
    </source>
</evidence>
<protein>
    <recommendedName>
        <fullName evidence="3">Dienelactone hydrolase domain-containing protein</fullName>
    </recommendedName>
</protein>
<dbReference type="Gene3D" id="3.40.50.1820">
    <property type="entry name" value="alpha/beta hydrolase"/>
    <property type="match status" value="1"/>
</dbReference>
<feature type="region of interest" description="Disordered" evidence="1">
    <location>
        <begin position="23"/>
        <end position="47"/>
    </location>
</feature>
<gene>
    <name evidence="4" type="ORF">Aru02nite_42670</name>
</gene>
<dbReference type="InterPro" id="IPR002925">
    <property type="entry name" value="Dienelactn_hydro"/>
</dbReference>
<dbReference type="SUPFAM" id="SSF53474">
    <property type="entry name" value="alpha/beta-Hydrolases"/>
    <property type="match status" value="1"/>
</dbReference>
<dbReference type="RefSeq" id="WP_203660298.1">
    <property type="nucleotide sequence ID" value="NZ_BAAAZM010000007.1"/>
</dbReference>
<organism evidence="4 5">
    <name type="scientific">Actinocatenispora rupis</name>
    <dbReference type="NCBI Taxonomy" id="519421"/>
    <lineage>
        <taxon>Bacteria</taxon>
        <taxon>Bacillati</taxon>
        <taxon>Actinomycetota</taxon>
        <taxon>Actinomycetes</taxon>
        <taxon>Micromonosporales</taxon>
        <taxon>Micromonosporaceae</taxon>
        <taxon>Actinocatenispora</taxon>
    </lineage>
</organism>
<dbReference type="GO" id="GO:0016787">
    <property type="term" value="F:hydrolase activity"/>
    <property type="evidence" value="ECO:0007669"/>
    <property type="project" value="InterPro"/>
</dbReference>
<dbReference type="Proteomes" id="UP000612808">
    <property type="component" value="Unassembled WGS sequence"/>
</dbReference>
<proteinExistence type="predicted"/>
<feature type="compositionally biased region" description="Polar residues" evidence="1">
    <location>
        <begin position="23"/>
        <end position="37"/>
    </location>
</feature>
<evidence type="ECO:0000256" key="1">
    <source>
        <dbReference type="SAM" id="MobiDB-lite"/>
    </source>
</evidence>
<evidence type="ECO:0000313" key="4">
    <source>
        <dbReference type="EMBL" id="GID13378.1"/>
    </source>
</evidence>
<keyword evidence="5" id="KW-1185">Reference proteome</keyword>